<name>B7K1S8_RIPO1</name>
<sequence>MSHNQLVSPLTPETLNQLSKAELVKIILTEQTIIEKLQQEIDTLKLSNPLDNNTSSQLGSTQLIKPSETVKQKQPSQSSHNPSSAQAQKRNNSLVVSNQKKPNPIKVTKYVVQSPEFKKLQAEQKKNIQLLIENLLVREEVTFKMIINCLYDVGSVNFINKKFTLKPMNQMMRLIAKLSKPGFRAIAFYWVRKNTPAIITNWLLSKVKF</sequence>
<dbReference type="RefSeq" id="WP_012593512.1">
    <property type="nucleotide sequence ID" value="NC_011726.1"/>
</dbReference>
<proteinExistence type="predicted"/>
<protein>
    <submittedName>
        <fullName evidence="2">Uncharacterized protein</fullName>
    </submittedName>
</protein>
<feature type="region of interest" description="Disordered" evidence="1">
    <location>
        <begin position="47"/>
        <end position="98"/>
    </location>
</feature>
<dbReference type="HOGENOM" id="CLU_1313717_0_0_3"/>
<dbReference type="AlphaFoldDB" id="B7K1S8"/>
<reference evidence="3" key="1">
    <citation type="journal article" date="2011" name="MBio">
        <title>Novel metabolic attributes of the genus Cyanothece, comprising a group of unicellular nitrogen-fixing Cyanobacteria.</title>
        <authorList>
            <person name="Bandyopadhyay A."/>
            <person name="Elvitigala T."/>
            <person name="Welsh E."/>
            <person name="Stockel J."/>
            <person name="Liberton M."/>
            <person name="Min H."/>
            <person name="Sherman L.A."/>
            <person name="Pakrasi H.B."/>
        </authorList>
    </citation>
    <scope>NUCLEOTIDE SEQUENCE [LARGE SCALE GENOMIC DNA]</scope>
    <source>
        <strain evidence="3">PCC 8801</strain>
    </source>
</reference>
<feature type="compositionally biased region" description="Polar residues" evidence="1">
    <location>
        <begin position="47"/>
        <end position="64"/>
    </location>
</feature>
<evidence type="ECO:0000256" key="1">
    <source>
        <dbReference type="SAM" id="MobiDB-lite"/>
    </source>
</evidence>
<feature type="compositionally biased region" description="Polar residues" evidence="1">
    <location>
        <begin position="72"/>
        <end position="98"/>
    </location>
</feature>
<organism evidence="2 3">
    <name type="scientific">Rippkaea orientalis (strain PCC 8801 / RF-1)</name>
    <name type="common">Cyanothece sp. (strain PCC 8801)</name>
    <dbReference type="NCBI Taxonomy" id="41431"/>
    <lineage>
        <taxon>Bacteria</taxon>
        <taxon>Bacillati</taxon>
        <taxon>Cyanobacteriota</taxon>
        <taxon>Cyanophyceae</taxon>
        <taxon>Oscillatoriophycideae</taxon>
        <taxon>Chroococcales</taxon>
        <taxon>Aphanothecaceae</taxon>
        <taxon>Rippkaea</taxon>
        <taxon>Rippkaea orientalis</taxon>
    </lineage>
</organism>
<dbReference type="STRING" id="41431.PCC8801_0129"/>
<evidence type="ECO:0000313" key="2">
    <source>
        <dbReference type="EMBL" id="ACK64235.1"/>
    </source>
</evidence>
<dbReference type="Proteomes" id="UP000008204">
    <property type="component" value="Chromosome"/>
</dbReference>
<keyword evidence="3" id="KW-1185">Reference proteome</keyword>
<dbReference type="eggNOG" id="ENOG5032S1W">
    <property type="taxonomic scope" value="Bacteria"/>
</dbReference>
<accession>B7K1S8</accession>
<gene>
    <name evidence="2" type="ordered locus">PCC8801_0129</name>
</gene>
<dbReference type="EMBL" id="CP001287">
    <property type="protein sequence ID" value="ACK64235.1"/>
    <property type="molecule type" value="Genomic_DNA"/>
</dbReference>
<evidence type="ECO:0000313" key="3">
    <source>
        <dbReference type="Proteomes" id="UP000008204"/>
    </source>
</evidence>
<dbReference type="KEGG" id="cyp:PCC8801_0129"/>